<keyword evidence="1" id="KW-0805">Transcription regulation</keyword>
<accession>A0A318XQH0</accession>
<gene>
    <name evidence="5" type="ORF">LY28_00654</name>
</gene>
<evidence type="ECO:0000313" key="5">
    <source>
        <dbReference type="EMBL" id="PYG89435.1"/>
    </source>
</evidence>
<dbReference type="CDD" id="cd01392">
    <property type="entry name" value="HTH_LacI"/>
    <property type="match status" value="1"/>
</dbReference>
<dbReference type="SUPFAM" id="SSF47413">
    <property type="entry name" value="lambda repressor-like DNA-binding domains"/>
    <property type="match status" value="1"/>
</dbReference>
<dbReference type="PRINTS" id="PR00036">
    <property type="entry name" value="HTHLACI"/>
</dbReference>
<dbReference type="CDD" id="cd06267">
    <property type="entry name" value="PBP1_LacI_sugar_binding-like"/>
    <property type="match status" value="1"/>
</dbReference>
<dbReference type="PROSITE" id="PS00356">
    <property type="entry name" value="HTH_LACI_1"/>
    <property type="match status" value="1"/>
</dbReference>
<dbReference type="InterPro" id="IPR028082">
    <property type="entry name" value="Peripla_BP_I"/>
</dbReference>
<dbReference type="InterPro" id="IPR046335">
    <property type="entry name" value="LacI/GalR-like_sensor"/>
</dbReference>
<keyword evidence="6" id="KW-1185">Reference proteome</keyword>
<organism evidence="5 6">
    <name type="scientific">Ruminiclostridium sufflavum DSM 19573</name>
    <dbReference type="NCBI Taxonomy" id="1121337"/>
    <lineage>
        <taxon>Bacteria</taxon>
        <taxon>Bacillati</taxon>
        <taxon>Bacillota</taxon>
        <taxon>Clostridia</taxon>
        <taxon>Eubacteriales</taxon>
        <taxon>Oscillospiraceae</taxon>
        <taxon>Ruminiclostridium</taxon>
    </lineage>
</organism>
<sequence length="347" mass="38707">MVTINDIANAAGVSIATVSRALNSDANINESTKAAIQKIADEMNYRPKNYRKRIKSTWKQSMIGVIISCNNYPWFNRIMSGISSVLESEDITPIFANTSENPQKDITCINKLKDIVQGLLVVTSTELDGYNTSFLEEINQTIPVVTMIRNTNIPCIDSIKVDGFRPTYDAINILLDGGHRHIGIINGPMIFKPSFDRFAAYTEALSSRGIPIRNEYVCYGNFNEENSCDLTVKLIKSNPSITAIFAANTAISRGCLLAFEQCNIHIPDDMAFISYGDDFSFGLKNLNISVISDPDIEIGCQAANLLLQRIKQVRIQKNRNPERIIVTPNIILRGSEVYPKNCERARQ</sequence>
<dbReference type="RefSeq" id="WP_110460730.1">
    <property type="nucleotide sequence ID" value="NZ_QKMR01000003.1"/>
</dbReference>
<comment type="caution">
    <text evidence="5">The sequence shown here is derived from an EMBL/GenBank/DDBJ whole genome shotgun (WGS) entry which is preliminary data.</text>
</comment>
<evidence type="ECO:0000256" key="3">
    <source>
        <dbReference type="ARBA" id="ARBA00023163"/>
    </source>
</evidence>
<evidence type="ECO:0000256" key="1">
    <source>
        <dbReference type="ARBA" id="ARBA00023015"/>
    </source>
</evidence>
<evidence type="ECO:0000313" key="6">
    <source>
        <dbReference type="Proteomes" id="UP000248132"/>
    </source>
</evidence>
<dbReference type="PROSITE" id="PS50932">
    <property type="entry name" value="HTH_LACI_2"/>
    <property type="match status" value="1"/>
</dbReference>
<feature type="domain" description="HTH lacI-type" evidence="4">
    <location>
        <begin position="2"/>
        <end position="56"/>
    </location>
</feature>
<dbReference type="Pfam" id="PF00356">
    <property type="entry name" value="LacI"/>
    <property type="match status" value="1"/>
</dbReference>
<dbReference type="GO" id="GO:0003700">
    <property type="term" value="F:DNA-binding transcription factor activity"/>
    <property type="evidence" value="ECO:0007669"/>
    <property type="project" value="TreeGrafter"/>
</dbReference>
<keyword evidence="2" id="KW-0238">DNA-binding</keyword>
<dbReference type="PANTHER" id="PTHR30146:SF149">
    <property type="entry name" value="HTH-TYPE TRANSCRIPTIONAL REGULATOR EBGR"/>
    <property type="match status" value="1"/>
</dbReference>
<dbReference type="PANTHER" id="PTHR30146">
    <property type="entry name" value="LACI-RELATED TRANSCRIPTIONAL REPRESSOR"/>
    <property type="match status" value="1"/>
</dbReference>
<evidence type="ECO:0000259" key="4">
    <source>
        <dbReference type="PROSITE" id="PS50932"/>
    </source>
</evidence>
<protein>
    <submittedName>
        <fullName evidence="5">LacI family transcriptional regulator</fullName>
    </submittedName>
</protein>
<name>A0A318XQH0_9FIRM</name>
<dbReference type="SUPFAM" id="SSF53822">
    <property type="entry name" value="Periplasmic binding protein-like I"/>
    <property type="match status" value="1"/>
</dbReference>
<dbReference type="Gene3D" id="1.10.260.40">
    <property type="entry name" value="lambda repressor-like DNA-binding domains"/>
    <property type="match status" value="1"/>
</dbReference>
<dbReference type="Pfam" id="PF13377">
    <property type="entry name" value="Peripla_BP_3"/>
    <property type="match status" value="1"/>
</dbReference>
<dbReference type="Gene3D" id="3.40.50.2300">
    <property type="match status" value="2"/>
</dbReference>
<dbReference type="EMBL" id="QKMR01000003">
    <property type="protein sequence ID" value="PYG89435.1"/>
    <property type="molecule type" value="Genomic_DNA"/>
</dbReference>
<dbReference type="InterPro" id="IPR000843">
    <property type="entry name" value="HTH_LacI"/>
</dbReference>
<dbReference type="InterPro" id="IPR010982">
    <property type="entry name" value="Lambda_DNA-bd_dom_sf"/>
</dbReference>
<keyword evidence="3" id="KW-0804">Transcription</keyword>
<dbReference type="OrthoDB" id="9789891at2"/>
<dbReference type="GO" id="GO:0000976">
    <property type="term" value="F:transcription cis-regulatory region binding"/>
    <property type="evidence" value="ECO:0007669"/>
    <property type="project" value="TreeGrafter"/>
</dbReference>
<reference evidence="5 6" key="1">
    <citation type="submission" date="2018-06" db="EMBL/GenBank/DDBJ databases">
        <title>Genomic Encyclopedia of Type Strains, Phase I: the one thousand microbial genomes (KMG-I) project.</title>
        <authorList>
            <person name="Kyrpides N."/>
        </authorList>
    </citation>
    <scope>NUCLEOTIDE SEQUENCE [LARGE SCALE GENOMIC DNA]</scope>
    <source>
        <strain evidence="5 6">DSM 19573</strain>
    </source>
</reference>
<evidence type="ECO:0000256" key="2">
    <source>
        <dbReference type="ARBA" id="ARBA00023125"/>
    </source>
</evidence>
<dbReference type="SMART" id="SM00354">
    <property type="entry name" value="HTH_LACI"/>
    <property type="match status" value="1"/>
</dbReference>
<dbReference type="Proteomes" id="UP000248132">
    <property type="component" value="Unassembled WGS sequence"/>
</dbReference>
<dbReference type="AlphaFoldDB" id="A0A318XQH0"/>
<proteinExistence type="predicted"/>